<dbReference type="AlphaFoldDB" id="A0A1Q2YM22"/>
<evidence type="ECO:0000259" key="1">
    <source>
        <dbReference type="Pfam" id="PF11701"/>
    </source>
</evidence>
<dbReference type="Proteomes" id="UP000186136">
    <property type="component" value="Unassembled WGS sequence"/>
</dbReference>
<dbReference type="InterPro" id="IPR011989">
    <property type="entry name" value="ARM-like"/>
</dbReference>
<feature type="domain" description="UNC-45/Cro1/She4 central" evidence="1">
    <location>
        <begin position="90"/>
        <end position="224"/>
    </location>
</feature>
<accession>A0A1Q2YM22</accession>
<protein>
    <recommendedName>
        <fullName evidence="1">UNC-45/Cro1/She4 central domain-containing protein</fullName>
    </recommendedName>
</protein>
<organism evidence="2 3">
    <name type="scientific">Pichia membranifaciens</name>
    <dbReference type="NCBI Taxonomy" id="4926"/>
    <lineage>
        <taxon>Eukaryota</taxon>
        <taxon>Fungi</taxon>
        <taxon>Dikarya</taxon>
        <taxon>Ascomycota</taxon>
        <taxon>Saccharomycotina</taxon>
        <taxon>Pichiomycetes</taxon>
        <taxon>Pichiales</taxon>
        <taxon>Pichiaceae</taxon>
        <taxon>Pichia</taxon>
    </lineage>
</organism>
<sequence length="725" mass="82044">MSEPIVSAAELCLNLKKDLNEISPLSYDVRKKHLESTSKPLLRSSFQFLSHEKNALPDSQVSQLSEYLVAYLGFDHFISVDALMSLFRLKSLNDDFDTLLEEKIDDLIEMQNSKSDIYKVFKTISQLFTFDPVLSSAIFTKKASFINLLTNEVTLLTNNLGALNSESIKNLNIILLLFSHACVEETSRSMIATMHISILLKCLSLTDDAVSQSKCYAATTTVKLWRLIKPEVLDNNNTLLSLNNLSDIIISSLHVGLESSVEGLSLLCTNIQIKKKVRNERVLETLFTLMKSKDHTVYGIISVLALVTLPNRVLKIQQNSVMSLKDSNSISNIDIMNNKKLNASKLEDDIESIRYVNHNIIKRKFFSTQVVSIFKSLESSKGLVGQCLKLMHNVAFPDIDLTGKEDNFLKDKQNYAAYISEIREIIKLLTAYLIGTSQNIKYRHDKFITYDTEKPEIPEQDLELRSIAIKSLCSPEISARVNEVYGTDNEEGALSPVPFILEILVQHDIDTGCSLETKQTPFSSIKKQIFSTFDVYYAFVALAASASLSYEKVKQSIFTLGFDCIINALNSGDEKLQFASVQLLNEICDIPLCIAKFFNWNNETDDNYQNFSMLCYLLQSNNYDSQCLVLQIFYSVSRFDIVTEKLCESELFCSNLNKIFQNQDSDDALIYYALLVFGQLIPLKGKCAGNSYLELFDESKNIIQNHTQSQNEQIRKSASLIVKYM</sequence>
<dbReference type="InterPro" id="IPR024660">
    <property type="entry name" value="UCS_central_dom"/>
</dbReference>
<dbReference type="Pfam" id="PF11701">
    <property type="entry name" value="UNC45-central"/>
    <property type="match status" value="1"/>
</dbReference>
<comment type="caution">
    <text evidence="2">The sequence shown here is derived from an EMBL/GenBank/DDBJ whole genome shotgun (WGS) entry which is preliminary data.</text>
</comment>
<dbReference type="Gene3D" id="1.25.10.10">
    <property type="entry name" value="Leucine-rich Repeat Variant"/>
    <property type="match status" value="1"/>
</dbReference>
<evidence type="ECO:0000313" key="3">
    <source>
        <dbReference type="Proteomes" id="UP000186136"/>
    </source>
</evidence>
<dbReference type="InterPro" id="IPR016024">
    <property type="entry name" value="ARM-type_fold"/>
</dbReference>
<evidence type="ECO:0000313" key="2">
    <source>
        <dbReference type="EMBL" id="GAV30521.1"/>
    </source>
</evidence>
<proteinExistence type="predicted"/>
<dbReference type="SUPFAM" id="SSF48371">
    <property type="entry name" value="ARM repeat"/>
    <property type="match status" value="1"/>
</dbReference>
<keyword evidence="3" id="KW-1185">Reference proteome</keyword>
<dbReference type="OrthoDB" id="5574718at2759"/>
<gene>
    <name evidence="2" type="ORF">PMKS-004035</name>
</gene>
<reference evidence="2 3" key="1">
    <citation type="submission" date="2016-08" db="EMBL/GenBank/DDBJ databases">
        <title>Whole genome shotgun sequence of Pichia membranifaciens KS47-1.</title>
        <authorList>
            <person name="Konishi M."/>
            <person name="Ishida M."/>
            <person name="Arakawa T."/>
            <person name="Kato Y."/>
            <person name="Horiuchi J."/>
        </authorList>
    </citation>
    <scope>NUCLEOTIDE SEQUENCE [LARGE SCALE GENOMIC DNA]</scope>
    <source>
        <strain evidence="2 3">KS47-1</strain>
    </source>
</reference>
<dbReference type="EMBL" id="BDGI01000185">
    <property type="protein sequence ID" value="GAV30521.1"/>
    <property type="molecule type" value="Genomic_DNA"/>
</dbReference>
<name>A0A1Q2YM22_9ASCO</name>